<sequence length="87" mass="9750">MGLVDLLRPAAALHPPQLPCTRQRAKKREQLPTDLLAKDESRLLKACDRMDAATDILLVELALVLLVTKYRKAKLTEGVCSRGFCQY</sequence>
<dbReference type="AlphaFoldDB" id="A0A2I0UEC6"/>
<name>A0A2I0UEC6_LIMLA</name>
<dbReference type="Proteomes" id="UP000233556">
    <property type="component" value="Unassembled WGS sequence"/>
</dbReference>
<gene>
    <name evidence="1" type="ORF">llap_5277</name>
</gene>
<evidence type="ECO:0000313" key="2">
    <source>
        <dbReference type="Proteomes" id="UP000233556"/>
    </source>
</evidence>
<accession>A0A2I0UEC6</accession>
<dbReference type="EMBL" id="KZ505829">
    <property type="protein sequence ID" value="PKU44408.1"/>
    <property type="molecule type" value="Genomic_DNA"/>
</dbReference>
<evidence type="ECO:0000313" key="1">
    <source>
        <dbReference type="EMBL" id="PKU44408.1"/>
    </source>
</evidence>
<organism evidence="1 2">
    <name type="scientific">Limosa lapponica baueri</name>
    <dbReference type="NCBI Taxonomy" id="1758121"/>
    <lineage>
        <taxon>Eukaryota</taxon>
        <taxon>Metazoa</taxon>
        <taxon>Chordata</taxon>
        <taxon>Craniata</taxon>
        <taxon>Vertebrata</taxon>
        <taxon>Euteleostomi</taxon>
        <taxon>Archelosauria</taxon>
        <taxon>Archosauria</taxon>
        <taxon>Dinosauria</taxon>
        <taxon>Saurischia</taxon>
        <taxon>Theropoda</taxon>
        <taxon>Coelurosauria</taxon>
        <taxon>Aves</taxon>
        <taxon>Neognathae</taxon>
        <taxon>Neoaves</taxon>
        <taxon>Charadriiformes</taxon>
        <taxon>Scolopacidae</taxon>
        <taxon>Limosa</taxon>
    </lineage>
</organism>
<keyword evidence="2" id="KW-1185">Reference proteome</keyword>
<proteinExistence type="predicted"/>
<reference evidence="2" key="1">
    <citation type="submission" date="2017-11" db="EMBL/GenBank/DDBJ databases">
        <authorList>
            <person name="Lima N.C."/>
            <person name="Parody-Merino A.M."/>
            <person name="Battley P.F."/>
            <person name="Fidler A.E."/>
            <person name="Prosdocimi F."/>
        </authorList>
    </citation>
    <scope>NUCLEOTIDE SEQUENCE [LARGE SCALE GENOMIC DNA]</scope>
</reference>
<protein>
    <submittedName>
        <fullName evidence="1">Uncharacterized protein</fullName>
    </submittedName>
</protein>
<reference evidence="2" key="2">
    <citation type="submission" date="2017-12" db="EMBL/GenBank/DDBJ databases">
        <title>Genome sequence of the Bar-tailed Godwit (Limosa lapponica baueri).</title>
        <authorList>
            <person name="Lima N.C.B."/>
            <person name="Parody-Merino A.M."/>
            <person name="Battley P.F."/>
            <person name="Fidler A.E."/>
            <person name="Prosdocimi F."/>
        </authorList>
    </citation>
    <scope>NUCLEOTIDE SEQUENCE [LARGE SCALE GENOMIC DNA]</scope>
</reference>